<keyword evidence="2" id="KW-0132">Cell division</keyword>
<dbReference type="Gene3D" id="1.10.472.10">
    <property type="entry name" value="Cyclin-like"/>
    <property type="match status" value="1"/>
</dbReference>
<gene>
    <name evidence="7" type="ORF">PIB30_068359</name>
</gene>
<dbReference type="Pfam" id="PF00134">
    <property type="entry name" value="Cyclin_N"/>
    <property type="match status" value="1"/>
</dbReference>
<comment type="caution">
    <text evidence="7">The sequence shown here is derived from an EMBL/GenBank/DDBJ whole genome shotgun (WGS) entry which is preliminary data.</text>
</comment>
<protein>
    <recommendedName>
        <fullName evidence="4">B-like cyclin</fullName>
    </recommendedName>
</protein>
<evidence type="ECO:0000256" key="3">
    <source>
        <dbReference type="ARBA" id="ARBA00023306"/>
    </source>
</evidence>
<evidence type="ECO:0000259" key="6">
    <source>
        <dbReference type="Pfam" id="PF00134"/>
    </source>
</evidence>
<proteinExistence type="predicted"/>
<keyword evidence="8" id="KW-1185">Reference proteome</keyword>
<dbReference type="Proteomes" id="UP001341840">
    <property type="component" value="Unassembled WGS sequence"/>
</dbReference>
<evidence type="ECO:0000313" key="8">
    <source>
        <dbReference type="Proteomes" id="UP001341840"/>
    </source>
</evidence>
<feature type="domain" description="Cyclin N-terminal" evidence="6">
    <location>
        <begin position="96"/>
        <end position="160"/>
    </location>
</feature>
<feature type="region of interest" description="Disordered" evidence="5">
    <location>
        <begin position="1"/>
        <end position="30"/>
    </location>
</feature>
<accession>A0ABU6WMH3</accession>
<comment type="subunit">
    <text evidence="1">Interacts with the CDC2 protein kinase to form a serine/threonine kinase holoenzyme complex also known as maturation promoting factor (MPF). The cyclin subunit imparts substrate specificity to the complex.</text>
</comment>
<evidence type="ECO:0000313" key="7">
    <source>
        <dbReference type="EMBL" id="MED6186606.1"/>
    </source>
</evidence>
<evidence type="ECO:0000256" key="4">
    <source>
        <dbReference type="ARBA" id="ARBA00032263"/>
    </source>
</evidence>
<dbReference type="InterPro" id="IPR036915">
    <property type="entry name" value="Cyclin-like_sf"/>
</dbReference>
<keyword evidence="3" id="KW-0131">Cell cycle</keyword>
<evidence type="ECO:0000256" key="1">
    <source>
        <dbReference type="ARBA" id="ARBA00011177"/>
    </source>
</evidence>
<feature type="compositionally biased region" description="Polar residues" evidence="5">
    <location>
        <begin position="15"/>
        <end position="30"/>
    </location>
</feature>
<dbReference type="SUPFAM" id="SSF47954">
    <property type="entry name" value="Cyclin-like"/>
    <property type="match status" value="1"/>
</dbReference>
<dbReference type="InterPro" id="IPR039361">
    <property type="entry name" value="Cyclin"/>
</dbReference>
<organism evidence="7 8">
    <name type="scientific">Stylosanthes scabra</name>
    <dbReference type="NCBI Taxonomy" id="79078"/>
    <lineage>
        <taxon>Eukaryota</taxon>
        <taxon>Viridiplantae</taxon>
        <taxon>Streptophyta</taxon>
        <taxon>Embryophyta</taxon>
        <taxon>Tracheophyta</taxon>
        <taxon>Spermatophyta</taxon>
        <taxon>Magnoliopsida</taxon>
        <taxon>eudicotyledons</taxon>
        <taxon>Gunneridae</taxon>
        <taxon>Pentapetalae</taxon>
        <taxon>rosids</taxon>
        <taxon>fabids</taxon>
        <taxon>Fabales</taxon>
        <taxon>Fabaceae</taxon>
        <taxon>Papilionoideae</taxon>
        <taxon>50 kb inversion clade</taxon>
        <taxon>dalbergioids sensu lato</taxon>
        <taxon>Dalbergieae</taxon>
        <taxon>Pterocarpus clade</taxon>
        <taxon>Stylosanthes</taxon>
    </lineage>
</organism>
<dbReference type="PANTHER" id="PTHR10177">
    <property type="entry name" value="CYCLINS"/>
    <property type="match status" value="1"/>
</dbReference>
<sequence>MASTTHMTSKPKRISGQNKSQSNAAISSQDEVALPLPLPVNGFASVSDDANQGRVPSDGESNLGILKQRREVSEQDNLPNIDDDCNHLEVPEYVDDIYQYYWVTEAQNPALANYMSNQKEITPYMRGFLINWLIEVHMKFDLMRETLYLTVTLLDQYLSMVKDLVSILAESYTRDQMLEMDSGDLHYNIC</sequence>
<dbReference type="InterPro" id="IPR006671">
    <property type="entry name" value="Cyclin_N"/>
</dbReference>
<name>A0ABU6WMH3_9FABA</name>
<evidence type="ECO:0000256" key="5">
    <source>
        <dbReference type="SAM" id="MobiDB-lite"/>
    </source>
</evidence>
<reference evidence="7 8" key="1">
    <citation type="journal article" date="2023" name="Plants (Basel)">
        <title>Bridging the Gap: Combining Genomics and Transcriptomics Approaches to Understand Stylosanthes scabra, an Orphan Legume from the Brazilian Caatinga.</title>
        <authorList>
            <person name="Ferreira-Neto J.R.C."/>
            <person name="da Silva M.D."/>
            <person name="Binneck E."/>
            <person name="de Melo N.F."/>
            <person name="da Silva R.H."/>
            <person name="de Melo A.L.T.M."/>
            <person name="Pandolfi V."/>
            <person name="Bustamante F.O."/>
            <person name="Brasileiro-Vidal A.C."/>
            <person name="Benko-Iseppon A.M."/>
        </authorList>
    </citation>
    <scope>NUCLEOTIDE SEQUENCE [LARGE SCALE GENOMIC DNA]</scope>
    <source>
        <tissue evidence="7">Leaves</tissue>
    </source>
</reference>
<dbReference type="EMBL" id="JASCZI010181974">
    <property type="protein sequence ID" value="MED6186606.1"/>
    <property type="molecule type" value="Genomic_DNA"/>
</dbReference>
<evidence type="ECO:0000256" key="2">
    <source>
        <dbReference type="ARBA" id="ARBA00022618"/>
    </source>
</evidence>